<reference evidence="1" key="3">
    <citation type="submission" date="2023-05" db="EMBL/GenBank/DDBJ databases">
        <authorList>
            <person name="Smith C.H."/>
        </authorList>
    </citation>
    <scope>NUCLEOTIDE SEQUENCE</scope>
    <source>
        <strain evidence="1">CHS0354</strain>
        <tissue evidence="1">Mantle</tissue>
    </source>
</reference>
<organism evidence="1 2">
    <name type="scientific">Potamilus streckersoni</name>
    <dbReference type="NCBI Taxonomy" id="2493646"/>
    <lineage>
        <taxon>Eukaryota</taxon>
        <taxon>Metazoa</taxon>
        <taxon>Spiralia</taxon>
        <taxon>Lophotrochozoa</taxon>
        <taxon>Mollusca</taxon>
        <taxon>Bivalvia</taxon>
        <taxon>Autobranchia</taxon>
        <taxon>Heteroconchia</taxon>
        <taxon>Palaeoheterodonta</taxon>
        <taxon>Unionida</taxon>
        <taxon>Unionoidea</taxon>
        <taxon>Unionidae</taxon>
        <taxon>Ambleminae</taxon>
        <taxon>Lampsilini</taxon>
        <taxon>Potamilus</taxon>
    </lineage>
</organism>
<dbReference type="Proteomes" id="UP001195483">
    <property type="component" value="Unassembled WGS sequence"/>
</dbReference>
<protein>
    <submittedName>
        <fullName evidence="1">Uncharacterized protein</fullName>
    </submittedName>
</protein>
<proteinExistence type="predicted"/>
<dbReference type="EMBL" id="JAEAOA010000455">
    <property type="protein sequence ID" value="KAK3599483.1"/>
    <property type="molecule type" value="Genomic_DNA"/>
</dbReference>
<name>A0AAE0SXN2_9BIVA</name>
<gene>
    <name evidence="1" type="ORF">CHS0354_006607</name>
</gene>
<reference evidence="1" key="2">
    <citation type="journal article" date="2021" name="Genome Biol. Evol.">
        <title>Developing a high-quality reference genome for a parasitic bivalve with doubly uniparental inheritance (Bivalvia: Unionida).</title>
        <authorList>
            <person name="Smith C.H."/>
        </authorList>
    </citation>
    <scope>NUCLEOTIDE SEQUENCE</scope>
    <source>
        <strain evidence="1">CHS0354</strain>
        <tissue evidence="1">Mantle</tissue>
    </source>
</reference>
<accession>A0AAE0SXN2</accession>
<reference evidence="1" key="1">
    <citation type="journal article" date="2021" name="Genome Biol. Evol.">
        <title>A High-Quality Reference Genome for a Parasitic Bivalve with Doubly Uniparental Inheritance (Bivalvia: Unionida).</title>
        <authorList>
            <person name="Smith C.H."/>
        </authorList>
    </citation>
    <scope>NUCLEOTIDE SEQUENCE</scope>
    <source>
        <strain evidence="1">CHS0354</strain>
    </source>
</reference>
<sequence>MYQSIQGIKIEEILNLLSYRDYSKEASKPRHFCTLQPKFYTQIWSQTVQGFRESFYILLTPSSPWLPSK</sequence>
<keyword evidence="2" id="KW-1185">Reference proteome</keyword>
<evidence type="ECO:0000313" key="2">
    <source>
        <dbReference type="Proteomes" id="UP001195483"/>
    </source>
</evidence>
<evidence type="ECO:0000313" key="1">
    <source>
        <dbReference type="EMBL" id="KAK3599483.1"/>
    </source>
</evidence>
<comment type="caution">
    <text evidence="1">The sequence shown here is derived from an EMBL/GenBank/DDBJ whole genome shotgun (WGS) entry which is preliminary data.</text>
</comment>
<dbReference type="AlphaFoldDB" id="A0AAE0SXN2"/>